<evidence type="ECO:0000313" key="1">
    <source>
        <dbReference type="EMBL" id="KRL43457.1"/>
    </source>
</evidence>
<dbReference type="InterPro" id="IPR011013">
    <property type="entry name" value="Gal_mutarotase_sf_dom"/>
</dbReference>
<dbReference type="RefSeq" id="WP_056964268.1">
    <property type="nucleotide sequence ID" value="NZ_AZEU01000196.1"/>
</dbReference>
<dbReference type="GO" id="GO:0016853">
    <property type="term" value="F:isomerase activity"/>
    <property type="evidence" value="ECO:0007669"/>
    <property type="project" value="InterPro"/>
</dbReference>
<dbReference type="AlphaFoldDB" id="A0A0R1QFX2"/>
<gene>
    <name evidence="1" type="ORF">FD01_GL001681</name>
</gene>
<sequence length="293" mass="33566">MAQTLKNDFLTVTIDEHGAEITSIINNHTGQEYNWQADPSVWKRHAPVLFPMVGALKNDTYQYDGETYHMTQHGFARDMEFEVEQATPTFVTFLLQDSEATRKMYPFVFNLRLTFTLTNNVLDVTYRVDNPDEKDPLYFGIGGHPGFVVPLSEDTKFEDYYLEFKPRKSRVQIPLIAGEGIDYEHRTLAATDVNQQLSHELFKNDAIIYELKGETIFSIRSEKTRHGVEVTMPDAPYMGVWSPYPTEGNFVCIEPWWGIADTIDADGDFTHKLGINKLEPGEVFDHGYSIAIF</sequence>
<comment type="caution">
    <text evidence="1">The sequence shown here is derived from an EMBL/GenBank/DDBJ whole genome shotgun (WGS) entry which is preliminary data.</text>
</comment>
<dbReference type="PANTHER" id="PTHR11122:SF13">
    <property type="entry name" value="GLUCOSE-6-PHOSPHATE 1-EPIMERASE"/>
    <property type="match status" value="1"/>
</dbReference>
<evidence type="ECO:0000313" key="2">
    <source>
        <dbReference type="Proteomes" id="UP000051790"/>
    </source>
</evidence>
<dbReference type="PATRIC" id="fig|1423769.4.peg.1798"/>
<dbReference type="PANTHER" id="PTHR11122">
    <property type="entry name" value="APOSPORY-ASSOCIATED PROTEIN C-RELATED"/>
    <property type="match status" value="1"/>
</dbReference>
<dbReference type="CDD" id="cd09024">
    <property type="entry name" value="Aldose_epim_lacX"/>
    <property type="match status" value="1"/>
</dbReference>
<dbReference type="InterPro" id="IPR014718">
    <property type="entry name" value="GH-type_carb-bd"/>
</dbReference>
<dbReference type="Pfam" id="PF01263">
    <property type="entry name" value="Aldose_epim"/>
    <property type="match status" value="1"/>
</dbReference>
<name>A0A0R1QFX2_9LACO</name>
<dbReference type="Gene3D" id="2.70.98.10">
    <property type="match status" value="1"/>
</dbReference>
<accession>A0A0R1QFX2</accession>
<dbReference type="Proteomes" id="UP000051790">
    <property type="component" value="Unassembled WGS sequence"/>
</dbReference>
<dbReference type="EMBL" id="AZEU01000196">
    <property type="protein sequence ID" value="KRL43457.1"/>
    <property type="molecule type" value="Genomic_DNA"/>
</dbReference>
<organism evidence="1 2">
    <name type="scientific">Lacticaseibacillus manihotivorans DSM 13343 = JCM 12514</name>
    <dbReference type="NCBI Taxonomy" id="1423769"/>
    <lineage>
        <taxon>Bacteria</taxon>
        <taxon>Bacillati</taxon>
        <taxon>Bacillota</taxon>
        <taxon>Bacilli</taxon>
        <taxon>Lactobacillales</taxon>
        <taxon>Lactobacillaceae</taxon>
        <taxon>Lacticaseibacillus</taxon>
    </lineage>
</organism>
<proteinExistence type="predicted"/>
<keyword evidence="2" id="KW-1185">Reference proteome</keyword>
<dbReference type="GO" id="GO:0030246">
    <property type="term" value="F:carbohydrate binding"/>
    <property type="evidence" value="ECO:0007669"/>
    <property type="project" value="InterPro"/>
</dbReference>
<dbReference type="OrthoDB" id="9795355at2"/>
<dbReference type="SUPFAM" id="SSF74650">
    <property type="entry name" value="Galactose mutarotase-like"/>
    <property type="match status" value="1"/>
</dbReference>
<reference evidence="1 2" key="1">
    <citation type="journal article" date="2015" name="Genome Announc.">
        <title>Expanding the biotechnology potential of lactobacilli through comparative genomics of 213 strains and associated genera.</title>
        <authorList>
            <person name="Sun Z."/>
            <person name="Harris H.M."/>
            <person name="McCann A."/>
            <person name="Guo C."/>
            <person name="Argimon S."/>
            <person name="Zhang W."/>
            <person name="Yang X."/>
            <person name="Jeffery I.B."/>
            <person name="Cooney J.C."/>
            <person name="Kagawa T.F."/>
            <person name="Liu W."/>
            <person name="Song Y."/>
            <person name="Salvetti E."/>
            <person name="Wrobel A."/>
            <person name="Rasinkangas P."/>
            <person name="Parkhill J."/>
            <person name="Rea M.C."/>
            <person name="O'Sullivan O."/>
            <person name="Ritari J."/>
            <person name="Douillard F.P."/>
            <person name="Paul Ross R."/>
            <person name="Yang R."/>
            <person name="Briner A.E."/>
            <person name="Felis G.E."/>
            <person name="de Vos W.M."/>
            <person name="Barrangou R."/>
            <person name="Klaenhammer T.R."/>
            <person name="Caufield P.W."/>
            <person name="Cui Y."/>
            <person name="Zhang H."/>
            <person name="O'Toole P.W."/>
        </authorList>
    </citation>
    <scope>NUCLEOTIDE SEQUENCE [LARGE SCALE GENOMIC DNA]</scope>
    <source>
        <strain evidence="1 2">DSM 13343</strain>
    </source>
</reference>
<dbReference type="InterPro" id="IPR008183">
    <property type="entry name" value="Aldose_1/G6P_1-epimerase"/>
</dbReference>
<dbReference type="GO" id="GO:0005975">
    <property type="term" value="P:carbohydrate metabolic process"/>
    <property type="evidence" value="ECO:0007669"/>
    <property type="project" value="InterPro"/>
</dbReference>
<dbReference type="InterPro" id="IPR037481">
    <property type="entry name" value="LacX"/>
</dbReference>
<protein>
    <submittedName>
        <fullName evidence="1">Galactose mutarotase related enzyme</fullName>
    </submittedName>
</protein>